<dbReference type="InterPro" id="IPR028098">
    <property type="entry name" value="Glyco_trans_4-like_N"/>
</dbReference>
<keyword evidence="3" id="KW-0808">Transferase</keyword>
<evidence type="ECO:0000259" key="2">
    <source>
        <dbReference type="Pfam" id="PF13439"/>
    </source>
</evidence>
<dbReference type="AlphaFoldDB" id="D5BVE6"/>
<dbReference type="Pfam" id="PF00534">
    <property type="entry name" value="Glycos_transf_1"/>
    <property type="match status" value="1"/>
</dbReference>
<dbReference type="PANTHER" id="PTHR45947:SF3">
    <property type="entry name" value="SULFOQUINOVOSYL TRANSFERASE SQD2"/>
    <property type="match status" value="1"/>
</dbReference>
<gene>
    <name evidence="3" type="ordered locus">Nhal_0381</name>
</gene>
<reference evidence="4" key="1">
    <citation type="submission" date="2010-04" db="EMBL/GenBank/DDBJ databases">
        <title>Complete genome sequence of Nitrosococcus halophilus Nc4, a salt-adapted, aerobic obligate ammonia-oxidizing sulfur purple bacterium.</title>
        <authorList>
            <consortium name="US DOE Joint Genome Institute"/>
            <person name="Campbell M.A."/>
            <person name="Malfatti S.A."/>
            <person name="Chain P.S.G."/>
            <person name="Heidelberg J.F."/>
            <person name="Ward B.B."/>
            <person name="Klotz M.G."/>
        </authorList>
    </citation>
    <scope>NUCLEOTIDE SEQUENCE [LARGE SCALE GENOMIC DNA]</scope>
    <source>
        <strain evidence="4">Nc4</strain>
    </source>
</reference>
<proteinExistence type="predicted"/>
<dbReference type="HOGENOM" id="CLU_009583_2_5_6"/>
<evidence type="ECO:0000313" key="4">
    <source>
        <dbReference type="Proteomes" id="UP000001844"/>
    </source>
</evidence>
<name>D5BVE6_NITHN</name>
<dbReference type="InterPro" id="IPR050194">
    <property type="entry name" value="Glycosyltransferase_grp1"/>
</dbReference>
<dbReference type="PANTHER" id="PTHR45947">
    <property type="entry name" value="SULFOQUINOVOSYL TRANSFERASE SQD2"/>
    <property type="match status" value="1"/>
</dbReference>
<dbReference type="Pfam" id="PF13439">
    <property type="entry name" value="Glyco_transf_4"/>
    <property type="match status" value="1"/>
</dbReference>
<dbReference type="CAZy" id="GT4">
    <property type="family name" value="Glycosyltransferase Family 4"/>
</dbReference>
<dbReference type="Proteomes" id="UP000001844">
    <property type="component" value="Chromosome"/>
</dbReference>
<feature type="domain" description="Glycosyl transferase family 1" evidence="1">
    <location>
        <begin position="167"/>
        <end position="318"/>
    </location>
</feature>
<accession>D5BVE6</accession>
<feature type="domain" description="Glycosyltransferase subfamily 4-like N-terminal" evidence="2">
    <location>
        <begin position="70"/>
        <end position="156"/>
    </location>
</feature>
<dbReference type="EMBL" id="CP001798">
    <property type="protein sequence ID" value="ADE13574.1"/>
    <property type="molecule type" value="Genomic_DNA"/>
</dbReference>
<dbReference type="Gene3D" id="3.40.50.2000">
    <property type="entry name" value="Glycogen Phosphorylase B"/>
    <property type="match status" value="2"/>
</dbReference>
<protein>
    <submittedName>
        <fullName evidence="3">Glycosyl transferase group 1</fullName>
    </submittedName>
</protein>
<keyword evidence="4" id="KW-1185">Reference proteome</keyword>
<dbReference type="SUPFAM" id="SSF53756">
    <property type="entry name" value="UDP-Glycosyltransferase/glycogen phosphorylase"/>
    <property type="match status" value="1"/>
</dbReference>
<dbReference type="eggNOG" id="COG0438">
    <property type="taxonomic scope" value="Bacteria"/>
</dbReference>
<evidence type="ECO:0000259" key="1">
    <source>
        <dbReference type="Pfam" id="PF00534"/>
    </source>
</evidence>
<evidence type="ECO:0000313" key="3">
    <source>
        <dbReference type="EMBL" id="ADE13574.1"/>
    </source>
</evidence>
<dbReference type="STRING" id="472759.Nhal_0381"/>
<dbReference type="CDD" id="cd03801">
    <property type="entry name" value="GT4_PimA-like"/>
    <property type="match status" value="1"/>
</dbReference>
<dbReference type="GO" id="GO:0016757">
    <property type="term" value="F:glycosyltransferase activity"/>
    <property type="evidence" value="ECO:0007669"/>
    <property type="project" value="InterPro"/>
</dbReference>
<organism evidence="3 4">
    <name type="scientific">Nitrosococcus halophilus (strain Nc4)</name>
    <dbReference type="NCBI Taxonomy" id="472759"/>
    <lineage>
        <taxon>Bacteria</taxon>
        <taxon>Pseudomonadati</taxon>
        <taxon>Pseudomonadota</taxon>
        <taxon>Gammaproteobacteria</taxon>
        <taxon>Chromatiales</taxon>
        <taxon>Chromatiaceae</taxon>
        <taxon>Nitrosococcus</taxon>
    </lineage>
</organism>
<sequence>MINGRKLKVWLPYTQGGGGSDVFTHILAKGLRKRGIDAVEQPFAHHLQYVPWLLRKAVPPPGTDLTLTNTWNGLAFKRPGIKLVTVEHLFVLDPALRPYRSFAQGVFHQSLVRYFEHSSHRASEVQVAVSQYAANAHHRILGNPKPRVILNGIDTHFFTPPKEKNAPAASRPFRLLFVGNLTRRKGVDLLPPIMDALGEGFELEYAAGLRTTRTLAGLKNARNLGSLDHEQVRQAYRRADVLLFPTRLEGFGYAAAEAMACGTPVVATRVSSLPEVVQDGLTGVLCPVDDVGAFVSAIRTLARDKQRRMDMGRAARAWTVEHFDLDGMIGEYVRLCESLVRANAT</sequence>
<dbReference type="InterPro" id="IPR001296">
    <property type="entry name" value="Glyco_trans_1"/>
</dbReference>
<dbReference type="KEGG" id="nhl:Nhal_0381"/>